<dbReference type="InterPro" id="IPR013325">
    <property type="entry name" value="RNA_pol_sigma_r2"/>
</dbReference>
<dbReference type="GO" id="GO:0016987">
    <property type="term" value="F:sigma factor activity"/>
    <property type="evidence" value="ECO:0007669"/>
    <property type="project" value="UniProtKB-KW"/>
</dbReference>
<dbReference type="PANTHER" id="PTHR43133">
    <property type="entry name" value="RNA POLYMERASE ECF-TYPE SIGMA FACTO"/>
    <property type="match status" value="1"/>
</dbReference>
<dbReference type="PANTHER" id="PTHR43133:SF51">
    <property type="entry name" value="RNA POLYMERASE SIGMA FACTOR"/>
    <property type="match status" value="1"/>
</dbReference>
<keyword evidence="4" id="KW-0804">Transcription</keyword>
<proteinExistence type="inferred from homology"/>
<dbReference type="InterPro" id="IPR036388">
    <property type="entry name" value="WH-like_DNA-bd_sf"/>
</dbReference>
<accession>A0A0F9HT90</accession>
<organism evidence="6">
    <name type="scientific">marine sediment metagenome</name>
    <dbReference type="NCBI Taxonomy" id="412755"/>
    <lineage>
        <taxon>unclassified sequences</taxon>
        <taxon>metagenomes</taxon>
        <taxon>ecological metagenomes</taxon>
    </lineage>
</organism>
<dbReference type="SUPFAM" id="SSF88659">
    <property type="entry name" value="Sigma3 and sigma4 domains of RNA polymerase sigma factors"/>
    <property type="match status" value="1"/>
</dbReference>
<dbReference type="NCBIfam" id="TIGR02937">
    <property type="entry name" value="sigma70-ECF"/>
    <property type="match status" value="1"/>
</dbReference>
<dbReference type="InterPro" id="IPR013249">
    <property type="entry name" value="RNA_pol_sigma70_r4_t2"/>
</dbReference>
<dbReference type="SUPFAM" id="SSF88946">
    <property type="entry name" value="Sigma2 domain of RNA polymerase sigma factors"/>
    <property type="match status" value="1"/>
</dbReference>
<keyword evidence="3" id="KW-0731">Sigma factor</keyword>
<keyword evidence="2" id="KW-0805">Transcription regulation</keyword>
<dbReference type="CDD" id="cd06171">
    <property type="entry name" value="Sigma70_r4"/>
    <property type="match status" value="1"/>
</dbReference>
<dbReference type="InterPro" id="IPR013324">
    <property type="entry name" value="RNA_pol_sigma_r3/r4-like"/>
</dbReference>
<gene>
    <name evidence="6" type="ORF">LCGC14_1666370</name>
</gene>
<evidence type="ECO:0000256" key="2">
    <source>
        <dbReference type="ARBA" id="ARBA00023015"/>
    </source>
</evidence>
<protein>
    <recommendedName>
        <fullName evidence="5">RNA polymerase sigma factor 70 region 4 type 2 domain-containing protein</fullName>
    </recommendedName>
</protein>
<evidence type="ECO:0000259" key="5">
    <source>
        <dbReference type="Pfam" id="PF08281"/>
    </source>
</evidence>
<evidence type="ECO:0000256" key="4">
    <source>
        <dbReference type="ARBA" id="ARBA00023163"/>
    </source>
</evidence>
<name>A0A0F9HT90_9ZZZZ</name>
<dbReference type="InterPro" id="IPR014284">
    <property type="entry name" value="RNA_pol_sigma-70_dom"/>
</dbReference>
<dbReference type="Pfam" id="PF08281">
    <property type="entry name" value="Sigma70_r4_2"/>
    <property type="match status" value="1"/>
</dbReference>
<evidence type="ECO:0000313" key="6">
    <source>
        <dbReference type="EMBL" id="KKM18372.1"/>
    </source>
</evidence>
<sequence length="201" mass="23215">MKKENKPLPLLDSLSEADIVKMARDGNKEAFGELMVRWESYIKMSFSKVLSCQSDINDAYQETVLSLMTTIKSMKHNNFQGWLIVAIQRRRNTFLKIVKARGDRLKTGENIENVILYRMGSREDDPGGVCERREMQEDVKAAINQLPKKQKEAVRIYFLNCKTFLETAKELGVSRQAVNRRVLTAKETLRETLSKHKHPKP</sequence>
<dbReference type="AlphaFoldDB" id="A0A0F9HT90"/>
<dbReference type="GO" id="GO:0003677">
    <property type="term" value="F:DNA binding"/>
    <property type="evidence" value="ECO:0007669"/>
    <property type="project" value="InterPro"/>
</dbReference>
<feature type="domain" description="RNA polymerase sigma factor 70 region 4 type 2" evidence="5">
    <location>
        <begin position="137"/>
        <end position="189"/>
    </location>
</feature>
<dbReference type="GO" id="GO:0006352">
    <property type="term" value="P:DNA-templated transcription initiation"/>
    <property type="evidence" value="ECO:0007669"/>
    <property type="project" value="InterPro"/>
</dbReference>
<comment type="caution">
    <text evidence="6">The sequence shown here is derived from an EMBL/GenBank/DDBJ whole genome shotgun (WGS) entry which is preliminary data.</text>
</comment>
<reference evidence="6" key="1">
    <citation type="journal article" date="2015" name="Nature">
        <title>Complex archaea that bridge the gap between prokaryotes and eukaryotes.</title>
        <authorList>
            <person name="Spang A."/>
            <person name="Saw J.H."/>
            <person name="Jorgensen S.L."/>
            <person name="Zaremba-Niedzwiedzka K."/>
            <person name="Martijn J."/>
            <person name="Lind A.E."/>
            <person name="van Eijk R."/>
            <person name="Schleper C."/>
            <person name="Guy L."/>
            <person name="Ettema T.J."/>
        </authorList>
    </citation>
    <scope>NUCLEOTIDE SEQUENCE</scope>
</reference>
<dbReference type="Gene3D" id="1.10.10.10">
    <property type="entry name" value="Winged helix-like DNA-binding domain superfamily/Winged helix DNA-binding domain"/>
    <property type="match status" value="1"/>
</dbReference>
<dbReference type="InterPro" id="IPR039425">
    <property type="entry name" value="RNA_pol_sigma-70-like"/>
</dbReference>
<dbReference type="EMBL" id="LAZR01014238">
    <property type="protein sequence ID" value="KKM18372.1"/>
    <property type="molecule type" value="Genomic_DNA"/>
</dbReference>
<evidence type="ECO:0000256" key="1">
    <source>
        <dbReference type="ARBA" id="ARBA00010641"/>
    </source>
</evidence>
<evidence type="ECO:0000256" key="3">
    <source>
        <dbReference type="ARBA" id="ARBA00023082"/>
    </source>
</evidence>
<comment type="similarity">
    <text evidence="1">Belongs to the sigma-70 factor family. ECF subfamily.</text>
</comment>
<dbReference type="Gene3D" id="1.10.1740.10">
    <property type="match status" value="1"/>
</dbReference>